<keyword evidence="3 8" id="KW-0378">Hydrolase</keyword>
<dbReference type="AlphaFoldDB" id="A0A7W7SBT8"/>
<feature type="compositionally biased region" description="Pro residues" evidence="5">
    <location>
        <begin position="404"/>
        <end position="422"/>
    </location>
</feature>
<keyword evidence="9" id="KW-1185">Reference proteome</keyword>
<evidence type="ECO:0000313" key="8">
    <source>
        <dbReference type="EMBL" id="MBB4946973.1"/>
    </source>
</evidence>
<dbReference type="PANTHER" id="PTHR47359">
    <property type="entry name" value="PEPTIDOGLYCAN DL-ENDOPEPTIDASE CWLO"/>
    <property type="match status" value="1"/>
</dbReference>
<keyword evidence="2" id="KW-0645">Protease</keyword>
<dbReference type="Gene3D" id="6.10.250.3150">
    <property type="match status" value="1"/>
</dbReference>
<feature type="chain" id="PRO_5031047455" evidence="6">
    <location>
        <begin position="42"/>
        <end position="502"/>
    </location>
</feature>
<dbReference type="InterPro" id="IPR051794">
    <property type="entry name" value="PG_Endopeptidase_C40"/>
</dbReference>
<feature type="region of interest" description="Disordered" evidence="5">
    <location>
        <begin position="368"/>
        <end position="502"/>
    </location>
</feature>
<dbReference type="SUPFAM" id="SSF54001">
    <property type="entry name" value="Cysteine proteinases"/>
    <property type="match status" value="1"/>
</dbReference>
<protein>
    <submittedName>
        <fullName evidence="8">Cell wall-associated NlpC family hydrolase</fullName>
    </submittedName>
</protein>
<proteinExistence type="inferred from homology"/>
<evidence type="ECO:0000256" key="6">
    <source>
        <dbReference type="SAM" id="SignalP"/>
    </source>
</evidence>
<dbReference type="Proteomes" id="UP000573327">
    <property type="component" value="Unassembled WGS sequence"/>
</dbReference>
<dbReference type="RefSeq" id="WP_184914349.1">
    <property type="nucleotide sequence ID" value="NZ_JACHJR010000001.1"/>
</dbReference>
<name>A0A7W7SBT8_9ACTN</name>
<evidence type="ECO:0000256" key="3">
    <source>
        <dbReference type="ARBA" id="ARBA00022801"/>
    </source>
</evidence>
<keyword evidence="4" id="KW-0788">Thiol protease</keyword>
<feature type="domain" description="NlpC/P60" evidence="7">
    <location>
        <begin position="254"/>
        <end position="374"/>
    </location>
</feature>
<gene>
    <name evidence="8" type="ORF">F4556_002508</name>
</gene>
<comment type="caution">
    <text evidence="8">The sequence shown here is derived from an EMBL/GenBank/DDBJ whole genome shotgun (WGS) entry which is preliminary data.</text>
</comment>
<feature type="signal peptide" evidence="6">
    <location>
        <begin position="1"/>
        <end position="41"/>
    </location>
</feature>
<dbReference type="PANTHER" id="PTHR47359:SF3">
    <property type="entry name" value="NLP_P60 DOMAIN-CONTAINING PROTEIN-RELATED"/>
    <property type="match status" value="1"/>
</dbReference>
<accession>A0A7W7SBT8</accession>
<dbReference type="Gene3D" id="3.90.1720.10">
    <property type="entry name" value="endopeptidase domain like (from Nostoc punctiforme)"/>
    <property type="match status" value="1"/>
</dbReference>
<organism evidence="8 9">
    <name type="scientific">Kitasatospora gansuensis</name>
    <dbReference type="NCBI Taxonomy" id="258050"/>
    <lineage>
        <taxon>Bacteria</taxon>
        <taxon>Bacillati</taxon>
        <taxon>Actinomycetota</taxon>
        <taxon>Actinomycetes</taxon>
        <taxon>Kitasatosporales</taxon>
        <taxon>Streptomycetaceae</taxon>
        <taxon>Kitasatospora</taxon>
    </lineage>
</organism>
<sequence length="502" mass="51105">MRAGVRTTENGVRPWVRAALRCGAVLALASLAFGTAGTAFAAPTPPVSVAPGADPLAQAKATLGPMLDRLHELYREAEAATEQYNGTVAKLATQQATVADLKVRLEHQQAAVDAGSDLASQLAAAQYRNGNSSDLAELLLTDSPYEAVVVAELLNAAGRSQTEFLDRLKGDRATLTVLQQLAEATLAQAQALAVQQEAGKADVARRLAEVEQMVSSLTGAQRSELEQLEKTRADEAQLAFLASGALGKGERTPSQAGRKAVAFALAQLGKDYLWGGTGPDKFDCSGLTSQAWLAAGVNIPRVSQDQWSELTKVPLNQIRPGDLVVYYGGATHIAMYIGGGLVVQAPRTGAVIKVSPIGAMPILGAVRPDPQSVSDEPGGSWKVPELPKGADAVTPIQPAKPENLPTPPVTAPPTTPTAPTTPPVTTSPTAPTTPPVSATPTDSPTGTSSPSTGTGSPSGSTSPTGTPTGSESASASASTSSSASASVAGSKKDSAASPSTAG</sequence>
<keyword evidence="6" id="KW-0732">Signal</keyword>
<evidence type="ECO:0000256" key="2">
    <source>
        <dbReference type="ARBA" id="ARBA00022670"/>
    </source>
</evidence>
<dbReference type="GO" id="GO:0006508">
    <property type="term" value="P:proteolysis"/>
    <property type="evidence" value="ECO:0007669"/>
    <property type="project" value="UniProtKB-KW"/>
</dbReference>
<evidence type="ECO:0000313" key="9">
    <source>
        <dbReference type="Proteomes" id="UP000573327"/>
    </source>
</evidence>
<dbReference type="Pfam" id="PF00877">
    <property type="entry name" value="NLPC_P60"/>
    <property type="match status" value="1"/>
</dbReference>
<dbReference type="InterPro" id="IPR038765">
    <property type="entry name" value="Papain-like_cys_pep_sf"/>
</dbReference>
<dbReference type="InterPro" id="IPR000064">
    <property type="entry name" value="NLP_P60_dom"/>
</dbReference>
<feature type="compositionally biased region" description="Low complexity" evidence="5">
    <location>
        <begin position="423"/>
        <end position="489"/>
    </location>
</feature>
<comment type="similarity">
    <text evidence="1">Belongs to the peptidase C40 family.</text>
</comment>
<dbReference type="GO" id="GO:0008234">
    <property type="term" value="F:cysteine-type peptidase activity"/>
    <property type="evidence" value="ECO:0007669"/>
    <property type="project" value="UniProtKB-KW"/>
</dbReference>
<evidence type="ECO:0000256" key="1">
    <source>
        <dbReference type="ARBA" id="ARBA00007074"/>
    </source>
</evidence>
<evidence type="ECO:0000256" key="4">
    <source>
        <dbReference type="ARBA" id="ARBA00022807"/>
    </source>
</evidence>
<reference evidence="8 9" key="1">
    <citation type="submission" date="2020-08" db="EMBL/GenBank/DDBJ databases">
        <title>Sequencing the genomes of 1000 actinobacteria strains.</title>
        <authorList>
            <person name="Klenk H.-P."/>
        </authorList>
    </citation>
    <scope>NUCLEOTIDE SEQUENCE [LARGE SCALE GENOMIC DNA]</scope>
    <source>
        <strain evidence="8 9">DSM 44786</strain>
    </source>
</reference>
<dbReference type="PROSITE" id="PS51935">
    <property type="entry name" value="NLPC_P60"/>
    <property type="match status" value="1"/>
</dbReference>
<dbReference type="EMBL" id="JACHJR010000001">
    <property type="protein sequence ID" value="MBB4946973.1"/>
    <property type="molecule type" value="Genomic_DNA"/>
</dbReference>
<evidence type="ECO:0000259" key="7">
    <source>
        <dbReference type="PROSITE" id="PS51935"/>
    </source>
</evidence>
<evidence type="ECO:0000256" key="5">
    <source>
        <dbReference type="SAM" id="MobiDB-lite"/>
    </source>
</evidence>